<sequence>MNTEQGTSATHALPTPMPEGFPELFRARLATLVSHHDISDGVFRRLYFDLVICPQIKAALQEHGIASVFRDPDFDWKRHLDDRLAQRWRECRAGCDEEGCFTDTLRLLAGFRILAERLH</sequence>
<gene>
    <name evidence="1" type="ORF">ACFOW7_03050</name>
</gene>
<reference evidence="2" key="1">
    <citation type="journal article" date="2019" name="Int. J. Syst. Evol. Microbiol.">
        <title>The Global Catalogue of Microorganisms (GCM) 10K type strain sequencing project: providing services to taxonomists for standard genome sequencing and annotation.</title>
        <authorList>
            <consortium name="The Broad Institute Genomics Platform"/>
            <consortium name="The Broad Institute Genome Sequencing Center for Infectious Disease"/>
            <person name="Wu L."/>
            <person name="Ma J."/>
        </authorList>
    </citation>
    <scope>NUCLEOTIDE SEQUENCE [LARGE SCALE GENOMIC DNA]</scope>
    <source>
        <strain evidence="2">LMG 29894</strain>
    </source>
</reference>
<protein>
    <recommendedName>
        <fullName evidence="3">Nucleotidyltransferase</fullName>
    </recommendedName>
</protein>
<name>A0ABV8MM40_9NEIS</name>
<evidence type="ECO:0000313" key="1">
    <source>
        <dbReference type="EMBL" id="MFC4158330.1"/>
    </source>
</evidence>
<keyword evidence="2" id="KW-1185">Reference proteome</keyword>
<organism evidence="1 2">
    <name type="scientific">Chitinimonas lacunae</name>
    <dbReference type="NCBI Taxonomy" id="1963018"/>
    <lineage>
        <taxon>Bacteria</taxon>
        <taxon>Pseudomonadati</taxon>
        <taxon>Pseudomonadota</taxon>
        <taxon>Betaproteobacteria</taxon>
        <taxon>Neisseriales</taxon>
        <taxon>Chitinibacteraceae</taxon>
        <taxon>Chitinimonas</taxon>
    </lineage>
</organism>
<dbReference type="Proteomes" id="UP001595791">
    <property type="component" value="Unassembled WGS sequence"/>
</dbReference>
<dbReference type="RefSeq" id="WP_378160884.1">
    <property type="nucleotide sequence ID" value="NZ_JBHSBU010000001.1"/>
</dbReference>
<accession>A0ABV8MM40</accession>
<evidence type="ECO:0000313" key="2">
    <source>
        <dbReference type="Proteomes" id="UP001595791"/>
    </source>
</evidence>
<comment type="caution">
    <text evidence="1">The sequence shown here is derived from an EMBL/GenBank/DDBJ whole genome shotgun (WGS) entry which is preliminary data.</text>
</comment>
<evidence type="ECO:0008006" key="3">
    <source>
        <dbReference type="Google" id="ProtNLM"/>
    </source>
</evidence>
<dbReference type="EMBL" id="JBHSBU010000001">
    <property type="protein sequence ID" value="MFC4158330.1"/>
    <property type="molecule type" value="Genomic_DNA"/>
</dbReference>
<proteinExistence type="predicted"/>